<keyword evidence="3" id="KW-0804">Transcription</keyword>
<evidence type="ECO:0000256" key="1">
    <source>
        <dbReference type="ARBA" id="ARBA00023015"/>
    </source>
</evidence>
<accession>A0A1H3T678</accession>
<dbReference type="PRINTS" id="PR00455">
    <property type="entry name" value="HTHTETR"/>
</dbReference>
<dbReference type="GO" id="GO:0000976">
    <property type="term" value="F:transcription cis-regulatory region binding"/>
    <property type="evidence" value="ECO:0007669"/>
    <property type="project" value="TreeGrafter"/>
</dbReference>
<keyword evidence="1" id="KW-0805">Transcription regulation</keyword>
<dbReference type="GO" id="GO:0003700">
    <property type="term" value="F:DNA-binding transcription factor activity"/>
    <property type="evidence" value="ECO:0007669"/>
    <property type="project" value="TreeGrafter"/>
</dbReference>
<evidence type="ECO:0000259" key="5">
    <source>
        <dbReference type="PROSITE" id="PS50977"/>
    </source>
</evidence>
<sequence length="181" mass="19172">MTVAKPALRADARRNRARVLEAAEEVFAAEGLGVPLDEIARRAGVGAGTVYRHFPSKEALFQAVILERIEQFAQEAHELLGSPDPGDAFFGYLQRVIDQCARNKALCDALAESTGLGFKTEADGELQGALGDLLVRAQEAGAVRTDIDVAGLRALIVGCLAMDRYAGGTGPSMVVFDGLKA</sequence>
<dbReference type="EMBL" id="FNON01000017">
    <property type="protein sequence ID" value="SDZ44839.1"/>
    <property type="molecule type" value="Genomic_DNA"/>
</dbReference>
<dbReference type="STRING" id="589385.SAMN05421504_11767"/>
<dbReference type="PANTHER" id="PTHR30055">
    <property type="entry name" value="HTH-TYPE TRANSCRIPTIONAL REGULATOR RUTR"/>
    <property type="match status" value="1"/>
</dbReference>
<dbReference type="PROSITE" id="PS50977">
    <property type="entry name" value="HTH_TETR_2"/>
    <property type="match status" value="1"/>
</dbReference>
<dbReference type="AlphaFoldDB" id="A0A1H3T678"/>
<dbReference type="SUPFAM" id="SSF46689">
    <property type="entry name" value="Homeodomain-like"/>
    <property type="match status" value="1"/>
</dbReference>
<dbReference type="PANTHER" id="PTHR30055:SF234">
    <property type="entry name" value="HTH-TYPE TRANSCRIPTIONAL REGULATOR BETI"/>
    <property type="match status" value="1"/>
</dbReference>
<name>A0A1H3T678_9PSEU</name>
<feature type="DNA-binding region" description="H-T-H motif" evidence="4">
    <location>
        <begin position="35"/>
        <end position="54"/>
    </location>
</feature>
<keyword evidence="2 4" id="KW-0238">DNA-binding</keyword>
<proteinExistence type="predicted"/>
<dbReference type="InterPro" id="IPR009057">
    <property type="entry name" value="Homeodomain-like_sf"/>
</dbReference>
<protein>
    <submittedName>
        <fullName evidence="6">DNA-binding transcriptional regulator, AcrR family</fullName>
    </submittedName>
</protein>
<dbReference type="InterPro" id="IPR049445">
    <property type="entry name" value="TetR_SbtR-like_C"/>
</dbReference>
<gene>
    <name evidence="6" type="ORF">SAMN05421504_11767</name>
</gene>
<feature type="domain" description="HTH tetR-type" evidence="5">
    <location>
        <begin position="13"/>
        <end position="72"/>
    </location>
</feature>
<keyword evidence="7" id="KW-1185">Reference proteome</keyword>
<dbReference type="InterPro" id="IPR036271">
    <property type="entry name" value="Tet_transcr_reg_TetR-rel_C_sf"/>
</dbReference>
<evidence type="ECO:0000313" key="6">
    <source>
        <dbReference type="EMBL" id="SDZ44839.1"/>
    </source>
</evidence>
<reference evidence="6 7" key="1">
    <citation type="submission" date="2016-10" db="EMBL/GenBank/DDBJ databases">
        <authorList>
            <person name="de Groot N.N."/>
        </authorList>
    </citation>
    <scope>NUCLEOTIDE SEQUENCE [LARGE SCALE GENOMIC DNA]</scope>
    <source>
        <strain evidence="6 7">CPCC 202699</strain>
    </source>
</reference>
<dbReference type="InterPro" id="IPR001647">
    <property type="entry name" value="HTH_TetR"/>
</dbReference>
<dbReference type="Proteomes" id="UP000199515">
    <property type="component" value="Unassembled WGS sequence"/>
</dbReference>
<evidence type="ECO:0000256" key="4">
    <source>
        <dbReference type="PROSITE-ProRule" id="PRU00335"/>
    </source>
</evidence>
<evidence type="ECO:0000313" key="7">
    <source>
        <dbReference type="Proteomes" id="UP000199515"/>
    </source>
</evidence>
<dbReference type="Pfam" id="PF21597">
    <property type="entry name" value="TetR_C_43"/>
    <property type="match status" value="1"/>
</dbReference>
<evidence type="ECO:0000256" key="2">
    <source>
        <dbReference type="ARBA" id="ARBA00023125"/>
    </source>
</evidence>
<evidence type="ECO:0000256" key="3">
    <source>
        <dbReference type="ARBA" id="ARBA00023163"/>
    </source>
</evidence>
<organism evidence="6 7">
    <name type="scientific">Amycolatopsis xylanica</name>
    <dbReference type="NCBI Taxonomy" id="589385"/>
    <lineage>
        <taxon>Bacteria</taxon>
        <taxon>Bacillati</taxon>
        <taxon>Actinomycetota</taxon>
        <taxon>Actinomycetes</taxon>
        <taxon>Pseudonocardiales</taxon>
        <taxon>Pseudonocardiaceae</taxon>
        <taxon>Amycolatopsis</taxon>
    </lineage>
</organism>
<dbReference type="Gene3D" id="1.10.357.10">
    <property type="entry name" value="Tetracycline Repressor, domain 2"/>
    <property type="match status" value="1"/>
</dbReference>
<dbReference type="InterPro" id="IPR050109">
    <property type="entry name" value="HTH-type_TetR-like_transc_reg"/>
</dbReference>
<dbReference type="SUPFAM" id="SSF48498">
    <property type="entry name" value="Tetracyclin repressor-like, C-terminal domain"/>
    <property type="match status" value="1"/>
</dbReference>
<dbReference type="Pfam" id="PF00440">
    <property type="entry name" value="TetR_N"/>
    <property type="match status" value="1"/>
</dbReference>